<feature type="compositionally biased region" description="Basic residues" evidence="1">
    <location>
        <begin position="28"/>
        <end position="40"/>
    </location>
</feature>
<proteinExistence type="predicted"/>
<sequence length="147" mass="16693">MRSLDSGITVSCIFSDTKQNPVENGFQKHQKTKNHKAREKRKSIRGFFCLRKYHESRNRLSLRNAPPAPPEDQGDDPEVLLDNSKQRRKKMSEDDDDDDDSAGGADSPTSVSSSQGEDVVNRKCKRCWKFGHNEQTCRELVAIPQTT</sequence>
<dbReference type="AlphaFoldDB" id="A0A498J9F9"/>
<gene>
    <name evidence="2" type="ORF">DVH24_035528</name>
</gene>
<keyword evidence="3" id="KW-1185">Reference proteome</keyword>
<protein>
    <submittedName>
        <fullName evidence="2">Uncharacterized protein</fullName>
    </submittedName>
</protein>
<evidence type="ECO:0000256" key="1">
    <source>
        <dbReference type="SAM" id="MobiDB-lite"/>
    </source>
</evidence>
<reference evidence="2 3" key="1">
    <citation type="submission" date="2018-10" db="EMBL/GenBank/DDBJ databases">
        <title>A high-quality apple genome assembly.</title>
        <authorList>
            <person name="Hu J."/>
        </authorList>
    </citation>
    <scope>NUCLEOTIDE SEQUENCE [LARGE SCALE GENOMIC DNA]</scope>
    <source>
        <strain evidence="3">cv. HFTH1</strain>
        <tissue evidence="2">Young leaf</tissue>
    </source>
</reference>
<evidence type="ECO:0000313" key="2">
    <source>
        <dbReference type="EMBL" id="RXH90764.1"/>
    </source>
</evidence>
<feature type="region of interest" description="Disordered" evidence="1">
    <location>
        <begin position="18"/>
        <end position="40"/>
    </location>
</feature>
<feature type="region of interest" description="Disordered" evidence="1">
    <location>
        <begin position="58"/>
        <end position="120"/>
    </location>
</feature>
<organism evidence="2 3">
    <name type="scientific">Malus domestica</name>
    <name type="common">Apple</name>
    <name type="synonym">Pyrus malus</name>
    <dbReference type="NCBI Taxonomy" id="3750"/>
    <lineage>
        <taxon>Eukaryota</taxon>
        <taxon>Viridiplantae</taxon>
        <taxon>Streptophyta</taxon>
        <taxon>Embryophyta</taxon>
        <taxon>Tracheophyta</taxon>
        <taxon>Spermatophyta</taxon>
        <taxon>Magnoliopsida</taxon>
        <taxon>eudicotyledons</taxon>
        <taxon>Gunneridae</taxon>
        <taxon>Pentapetalae</taxon>
        <taxon>rosids</taxon>
        <taxon>fabids</taxon>
        <taxon>Rosales</taxon>
        <taxon>Rosaceae</taxon>
        <taxon>Amygdaloideae</taxon>
        <taxon>Maleae</taxon>
        <taxon>Malus</taxon>
    </lineage>
</organism>
<name>A0A498J9F9_MALDO</name>
<accession>A0A498J9F9</accession>
<comment type="caution">
    <text evidence="2">The sequence shown here is derived from an EMBL/GenBank/DDBJ whole genome shotgun (WGS) entry which is preliminary data.</text>
</comment>
<dbReference type="Proteomes" id="UP000290289">
    <property type="component" value="Chromosome 9"/>
</dbReference>
<dbReference type="EMBL" id="RDQH01000335">
    <property type="protein sequence ID" value="RXH90764.1"/>
    <property type="molecule type" value="Genomic_DNA"/>
</dbReference>
<evidence type="ECO:0000313" key="3">
    <source>
        <dbReference type="Proteomes" id="UP000290289"/>
    </source>
</evidence>